<reference evidence="1" key="2">
    <citation type="journal article" date="2015" name="Data Brief">
        <title>Shoot transcriptome of the giant reed, Arundo donax.</title>
        <authorList>
            <person name="Barrero R.A."/>
            <person name="Guerrero F.D."/>
            <person name="Moolhuijzen P."/>
            <person name="Goolsby J.A."/>
            <person name="Tidwell J."/>
            <person name="Bellgard S.E."/>
            <person name="Bellgard M.I."/>
        </authorList>
    </citation>
    <scope>NUCLEOTIDE SEQUENCE</scope>
    <source>
        <tissue evidence="1">Shoot tissue taken approximately 20 cm above the soil surface</tissue>
    </source>
</reference>
<reference evidence="1" key="1">
    <citation type="submission" date="2014-09" db="EMBL/GenBank/DDBJ databases">
        <authorList>
            <person name="Magalhaes I.L.F."/>
            <person name="Oliveira U."/>
            <person name="Santos F.R."/>
            <person name="Vidigal T.H.D.A."/>
            <person name="Brescovit A.D."/>
            <person name="Santos A.J."/>
        </authorList>
    </citation>
    <scope>NUCLEOTIDE SEQUENCE</scope>
    <source>
        <tissue evidence="1">Shoot tissue taken approximately 20 cm above the soil surface</tissue>
    </source>
</reference>
<dbReference type="EMBL" id="GBRH01230899">
    <property type="protein sequence ID" value="JAD66996.1"/>
    <property type="molecule type" value="Transcribed_RNA"/>
</dbReference>
<protein>
    <submittedName>
        <fullName evidence="1">Uncharacterized protein</fullName>
    </submittedName>
</protein>
<sequence length="17" mass="1847">MHLLLNSSCILNLSSVC</sequence>
<dbReference type="AlphaFoldDB" id="A0A0A9BUL4"/>
<evidence type="ECO:0000313" key="1">
    <source>
        <dbReference type="EMBL" id="JAD66996.1"/>
    </source>
</evidence>
<organism evidence="1">
    <name type="scientific">Arundo donax</name>
    <name type="common">Giant reed</name>
    <name type="synonym">Donax arundinaceus</name>
    <dbReference type="NCBI Taxonomy" id="35708"/>
    <lineage>
        <taxon>Eukaryota</taxon>
        <taxon>Viridiplantae</taxon>
        <taxon>Streptophyta</taxon>
        <taxon>Embryophyta</taxon>
        <taxon>Tracheophyta</taxon>
        <taxon>Spermatophyta</taxon>
        <taxon>Magnoliopsida</taxon>
        <taxon>Liliopsida</taxon>
        <taxon>Poales</taxon>
        <taxon>Poaceae</taxon>
        <taxon>PACMAD clade</taxon>
        <taxon>Arundinoideae</taxon>
        <taxon>Arundineae</taxon>
        <taxon>Arundo</taxon>
    </lineage>
</organism>
<proteinExistence type="predicted"/>
<accession>A0A0A9BUL4</accession>
<name>A0A0A9BUL4_ARUDO</name>